<dbReference type="InterPro" id="IPR002477">
    <property type="entry name" value="Peptidoglycan-bd-like"/>
</dbReference>
<name>A0ABT5J8D6_RHOTP</name>
<comment type="caution">
    <text evidence="3">The sequence shown here is derived from an EMBL/GenBank/DDBJ whole genome shotgun (WGS) entry which is preliminary data.</text>
</comment>
<sequence>MRPDDPKSAGPDTLTRRRLLLGVGGLAAVAAAPAAAVAASPSFEQWRAAFRAKALRRGISEATWDRVMTGLKPDTSVYALQRAQPEFQEALWQYLNRRVSDWRIITGRQRAVEQKALLERIEREYRVDRFIVLALWGVESSYGDVIDNRKYMRPVLPALVALAWGEPRRRAYWEQELLNALVIVDRGWGTPQEMIGSWAGAMGHTQWMPEVWLNMGVDFDGDGRISPFGRPDDALAGAARYLLQRGKYQQGEAWGCEARLPAGFNSRLADRKTYRSYAKWAELGVTRADGAAFAHPGHQVRLAVPVAGGPAFLIGRNFQSIYSYNPAFSYALAIVHLADRLRGRGPLVQPFPGGERTPTLAEVQEIQRRLTAAGFDTDGTDGRVGRDTMRAVAAFQRRTGMEVDGYAGLKVLARLRQGG</sequence>
<dbReference type="Pfam" id="PF13406">
    <property type="entry name" value="SLT_2"/>
    <property type="match status" value="1"/>
</dbReference>
<feature type="domain" description="Peptidoglycan binding-like" evidence="1">
    <location>
        <begin position="361"/>
        <end position="415"/>
    </location>
</feature>
<gene>
    <name evidence="3" type="ORF">PQJ73_09520</name>
</gene>
<accession>A0ABT5J8D6</accession>
<feature type="domain" description="Transglycosylase SLT" evidence="2">
    <location>
        <begin position="42"/>
        <end position="339"/>
    </location>
</feature>
<dbReference type="EMBL" id="JAQQLI010000011">
    <property type="protein sequence ID" value="MDC7785919.1"/>
    <property type="molecule type" value="Genomic_DNA"/>
</dbReference>
<dbReference type="SUPFAM" id="SSF53955">
    <property type="entry name" value="Lysozyme-like"/>
    <property type="match status" value="1"/>
</dbReference>
<protein>
    <submittedName>
        <fullName evidence="3">Lytic murein transglycosylase</fullName>
    </submittedName>
</protein>
<evidence type="ECO:0000259" key="1">
    <source>
        <dbReference type="Pfam" id="PF01471"/>
    </source>
</evidence>
<reference evidence="3" key="1">
    <citation type="journal article" date="2023" name="Microbiol Resour">
        <title>Genome Sequences of Rhodoplanes serenus and Two Thermotolerant Strains, Rhodoplanes tepidamans and 'Rhodoplanes cryptolactis,' Further Refine the Genus.</title>
        <authorList>
            <person name="Rayyan A.A."/>
            <person name="Kyndt J.A."/>
        </authorList>
    </citation>
    <scope>NUCLEOTIDE SEQUENCE</scope>
    <source>
        <strain evidence="3">DSM 9987</strain>
    </source>
</reference>
<dbReference type="InterPro" id="IPR043426">
    <property type="entry name" value="MltB-like"/>
</dbReference>
<dbReference type="Gene3D" id="1.10.101.10">
    <property type="entry name" value="PGBD-like superfamily/PGBD"/>
    <property type="match status" value="1"/>
</dbReference>
<dbReference type="Gene3D" id="1.10.530.10">
    <property type="match status" value="1"/>
</dbReference>
<dbReference type="PANTHER" id="PTHR30163">
    <property type="entry name" value="MEMBRANE-BOUND LYTIC MUREIN TRANSGLYCOSYLASE B"/>
    <property type="match status" value="1"/>
</dbReference>
<dbReference type="InterPro" id="IPR036365">
    <property type="entry name" value="PGBD-like_sf"/>
</dbReference>
<dbReference type="PANTHER" id="PTHR30163:SF8">
    <property type="entry name" value="LYTIC MUREIN TRANSGLYCOSYLASE"/>
    <property type="match status" value="1"/>
</dbReference>
<dbReference type="Gene3D" id="1.10.8.350">
    <property type="entry name" value="Bacterial muramidase"/>
    <property type="match status" value="1"/>
</dbReference>
<dbReference type="Pfam" id="PF01471">
    <property type="entry name" value="PG_binding_1"/>
    <property type="match status" value="1"/>
</dbReference>
<dbReference type="InterPro" id="IPR011970">
    <property type="entry name" value="MltB_2"/>
</dbReference>
<dbReference type="NCBIfam" id="TIGR02283">
    <property type="entry name" value="MltB_2"/>
    <property type="match status" value="1"/>
</dbReference>
<dbReference type="RefSeq" id="WP_272776762.1">
    <property type="nucleotide sequence ID" value="NZ_JAQQLI010000011.1"/>
</dbReference>
<dbReference type="InterPro" id="IPR031304">
    <property type="entry name" value="SLT_2"/>
</dbReference>
<dbReference type="CDD" id="cd13399">
    <property type="entry name" value="Slt35-like"/>
    <property type="match status" value="1"/>
</dbReference>
<dbReference type="InterPro" id="IPR006311">
    <property type="entry name" value="TAT_signal"/>
</dbReference>
<organism evidence="3 4">
    <name type="scientific">Rhodoplanes tepidamans</name>
    <name type="common">Rhodoplanes cryptolactis</name>
    <dbReference type="NCBI Taxonomy" id="200616"/>
    <lineage>
        <taxon>Bacteria</taxon>
        <taxon>Pseudomonadati</taxon>
        <taxon>Pseudomonadota</taxon>
        <taxon>Alphaproteobacteria</taxon>
        <taxon>Hyphomicrobiales</taxon>
        <taxon>Nitrobacteraceae</taxon>
        <taxon>Rhodoplanes</taxon>
    </lineage>
</organism>
<dbReference type="PROSITE" id="PS51318">
    <property type="entry name" value="TAT"/>
    <property type="match status" value="1"/>
</dbReference>
<keyword evidence="4" id="KW-1185">Reference proteome</keyword>
<dbReference type="SUPFAM" id="SSF47090">
    <property type="entry name" value="PGBD-like"/>
    <property type="match status" value="1"/>
</dbReference>
<evidence type="ECO:0000313" key="3">
    <source>
        <dbReference type="EMBL" id="MDC7785919.1"/>
    </source>
</evidence>
<evidence type="ECO:0000259" key="2">
    <source>
        <dbReference type="Pfam" id="PF13406"/>
    </source>
</evidence>
<proteinExistence type="predicted"/>
<dbReference type="InterPro" id="IPR023346">
    <property type="entry name" value="Lysozyme-like_dom_sf"/>
</dbReference>
<reference evidence="3" key="2">
    <citation type="submission" date="2023-02" db="EMBL/GenBank/DDBJ databases">
        <authorList>
            <person name="Rayyan A."/>
            <person name="Meyer T."/>
            <person name="Kyndt J.A."/>
        </authorList>
    </citation>
    <scope>NUCLEOTIDE SEQUENCE</scope>
    <source>
        <strain evidence="3">DSM 9987</strain>
    </source>
</reference>
<dbReference type="Proteomes" id="UP001165652">
    <property type="component" value="Unassembled WGS sequence"/>
</dbReference>
<evidence type="ECO:0000313" key="4">
    <source>
        <dbReference type="Proteomes" id="UP001165652"/>
    </source>
</evidence>
<dbReference type="InterPro" id="IPR036366">
    <property type="entry name" value="PGBDSf"/>
</dbReference>